<comment type="caution">
    <text evidence="3">The sequence shown here is derived from an EMBL/GenBank/DDBJ whole genome shotgun (WGS) entry which is preliminary data.</text>
</comment>
<feature type="region of interest" description="Disordered" evidence="1">
    <location>
        <begin position="1"/>
        <end position="74"/>
    </location>
</feature>
<evidence type="ECO:0000256" key="2">
    <source>
        <dbReference type="SAM" id="Phobius"/>
    </source>
</evidence>
<keyword evidence="2" id="KW-1133">Transmembrane helix</keyword>
<sequence>MAAVKQDDRLDSVPTPRGRAGGEVEPGVREKTRPATLPTQFSPPPVESIETQSSPSAPNPAATGSPLAAAASRQKVSRPRRVLRVVAIGTVAVVLVGAVLLSRADAEARSADQARAQAQTAAADAIRVSSHVWQVRGATLTAEAAGHTIAAAVATLEATPQAGDAPRAALQSAVDALRGALSSPGSATDATALAAVVARVAAPQQAAVTAQTTWQAAEDARAAAAKAAADQAAAAQAAADQAAAAKAATARTATARTTTANRTATSSGGSVAAAAPAAATVGVEYSAGTVGAALNAFRASQGLPPMAIVRSAARVEHAQEMAASNSIWHSSVRTMWEIVGRVMPVSATAMIDAYANSPSHRAVMVGNFSTAYIGAVTYNGMLYTSIQCG</sequence>
<feature type="compositionally biased region" description="Basic and acidic residues" evidence="1">
    <location>
        <begin position="1"/>
        <end position="11"/>
    </location>
</feature>
<evidence type="ECO:0000313" key="3">
    <source>
        <dbReference type="EMBL" id="OIQ92045.1"/>
    </source>
</evidence>
<evidence type="ECO:0000256" key="1">
    <source>
        <dbReference type="SAM" id="MobiDB-lite"/>
    </source>
</evidence>
<proteinExistence type="predicted"/>
<dbReference type="AlphaFoldDB" id="A0A1J5RVE9"/>
<dbReference type="EMBL" id="MLJW01000242">
    <property type="protein sequence ID" value="OIQ92045.1"/>
    <property type="molecule type" value="Genomic_DNA"/>
</dbReference>
<feature type="compositionally biased region" description="Basic and acidic residues" evidence="1">
    <location>
        <begin position="20"/>
        <end position="33"/>
    </location>
</feature>
<gene>
    <name evidence="3" type="ORF">GALL_260390</name>
</gene>
<organism evidence="3">
    <name type="scientific">mine drainage metagenome</name>
    <dbReference type="NCBI Taxonomy" id="410659"/>
    <lineage>
        <taxon>unclassified sequences</taxon>
        <taxon>metagenomes</taxon>
        <taxon>ecological metagenomes</taxon>
    </lineage>
</organism>
<protein>
    <recommendedName>
        <fullName evidence="4">Cysteine-rich secretory protein family protein</fullName>
    </recommendedName>
</protein>
<evidence type="ECO:0008006" key="4">
    <source>
        <dbReference type="Google" id="ProtNLM"/>
    </source>
</evidence>
<keyword evidence="2" id="KW-0812">Transmembrane</keyword>
<reference evidence="3" key="1">
    <citation type="submission" date="2016-10" db="EMBL/GenBank/DDBJ databases">
        <title>Sequence of Gallionella enrichment culture.</title>
        <authorList>
            <person name="Poehlein A."/>
            <person name="Muehling M."/>
            <person name="Daniel R."/>
        </authorList>
    </citation>
    <scope>NUCLEOTIDE SEQUENCE</scope>
</reference>
<keyword evidence="2" id="KW-0472">Membrane</keyword>
<accession>A0A1J5RVE9</accession>
<name>A0A1J5RVE9_9ZZZZ</name>
<feature type="transmembrane region" description="Helical" evidence="2">
    <location>
        <begin position="82"/>
        <end position="101"/>
    </location>
</feature>
<feature type="compositionally biased region" description="Low complexity" evidence="1">
    <location>
        <begin position="60"/>
        <end position="72"/>
    </location>
</feature>